<accession>A0A2G8SVW3</accession>
<dbReference type="Proteomes" id="UP000228593">
    <property type="component" value="Unassembled WGS sequence"/>
</dbReference>
<keyword evidence="1" id="KW-0472">Membrane</keyword>
<proteinExistence type="predicted"/>
<evidence type="ECO:0000313" key="3">
    <source>
        <dbReference type="Proteomes" id="UP000228593"/>
    </source>
</evidence>
<reference evidence="2 3" key="1">
    <citation type="submission" date="2017-10" db="EMBL/GenBank/DDBJ databases">
        <title>Massilia psychrophilum sp. nov., a novel purple-pigmented bacterium isolated from Tianshan glacier, Xinjiang Municipality, China.</title>
        <authorList>
            <person name="Wang H."/>
        </authorList>
    </citation>
    <scope>NUCLEOTIDE SEQUENCE [LARGE SCALE GENOMIC DNA]</scope>
    <source>
        <strain evidence="2 3">JCM 30813</strain>
    </source>
</reference>
<dbReference type="EMBL" id="PDOB01000058">
    <property type="protein sequence ID" value="PIL37900.1"/>
    <property type="molecule type" value="Genomic_DNA"/>
</dbReference>
<sequence>MSGETVKKFKWFWFDQDVEQEQWLRAMAQQGLHLRKMNALQQWTFVKGTPADITYAVDYNNKRMTPEYRRELENAGWEHVMEYVGWQYWRAGMAKGRAPDIFTGAGNKKAKSKRLLLLSVVGTITLLYIATRRPEYLIQQLSALPGALVLLFAAAALFNVVSAVRLGARLLMPRS</sequence>
<evidence type="ECO:0000313" key="2">
    <source>
        <dbReference type="EMBL" id="PIL37900.1"/>
    </source>
</evidence>
<evidence type="ECO:0000256" key="1">
    <source>
        <dbReference type="SAM" id="Phobius"/>
    </source>
</evidence>
<dbReference type="AlphaFoldDB" id="A0A2G8SVW3"/>
<keyword evidence="3" id="KW-1185">Reference proteome</keyword>
<dbReference type="OrthoDB" id="8757095at2"/>
<organism evidence="2 3">
    <name type="scientific">Massilia psychrophila</name>
    <dbReference type="NCBI Taxonomy" id="1603353"/>
    <lineage>
        <taxon>Bacteria</taxon>
        <taxon>Pseudomonadati</taxon>
        <taxon>Pseudomonadota</taxon>
        <taxon>Betaproteobacteria</taxon>
        <taxon>Burkholderiales</taxon>
        <taxon>Oxalobacteraceae</taxon>
        <taxon>Telluria group</taxon>
        <taxon>Massilia</taxon>
    </lineage>
</organism>
<dbReference type="Pfam" id="PF11193">
    <property type="entry name" value="DUF2812"/>
    <property type="match status" value="1"/>
</dbReference>
<dbReference type="InterPro" id="IPR021359">
    <property type="entry name" value="DUF2812"/>
</dbReference>
<dbReference type="RefSeq" id="WP_099917864.1">
    <property type="nucleotide sequence ID" value="NZ_BMHS01000027.1"/>
</dbReference>
<protein>
    <recommendedName>
        <fullName evidence="4">DUF2812 domain-containing protein</fullName>
    </recommendedName>
</protein>
<feature type="transmembrane region" description="Helical" evidence="1">
    <location>
        <begin position="115"/>
        <end position="131"/>
    </location>
</feature>
<feature type="transmembrane region" description="Helical" evidence="1">
    <location>
        <begin position="143"/>
        <end position="168"/>
    </location>
</feature>
<evidence type="ECO:0008006" key="4">
    <source>
        <dbReference type="Google" id="ProtNLM"/>
    </source>
</evidence>
<name>A0A2G8SVW3_9BURK</name>
<keyword evidence="1" id="KW-1133">Transmembrane helix</keyword>
<keyword evidence="1" id="KW-0812">Transmembrane</keyword>
<comment type="caution">
    <text evidence="2">The sequence shown here is derived from an EMBL/GenBank/DDBJ whole genome shotgun (WGS) entry which is preliminary data.</text>
</comment>
<gene>
    <name evidence="2" type="ORF">CR103_20990</name>
</gene>